<dbReference type="Gene3D" id="3.40.190.10">
    <property type="entry name" value="Periplasmic binding protein-like II"/>
    <property type="match status" value="2"/>
</dbReference>
<gene>
    <name evidence="5" type="ORF">JKA74_04610</name>
</gene>
<sequence length="287" mass="32278">MKVIRIGGVPEHFNLPIHLALESGAFEEVGIKVIWNNYEGGTGEMAEALQNGDCDICALLTEGIVSNILKGNPSKIVSGYVKSPLTWGIHSGINNPLNNHADIYDKRIAISRYGSGSHLMPIVDALLKDKKIDNAQFKVINNLKGAIQSLNAMETDVFYWEKYTTKPLVQQNLLKKIGEYVTPWPCFVLAASEKIINSQPKQVSKVLRVIHKSCAQFMENDEAVEMVSKRYGIMKEDAIKWYHGTEWATDGWVSNKMLKNVIYTLREANIISENVDTNQLIWQRNSI</sequence>
<comment type="similarity">
    <text evidence="2">Belongs to the bacterial solute-binding protein SsuA/TauA family.</text>
</comment>
<evidence type="ECO:0000256" key="3">
    <source>
        <dbReference type="ARBA" id="ARBA00022729"/>
    </source>
</evidence>
<evidence type="ECO:0000259" key="4">
    <source>
        <dbReference type="Pfam" id="PF22384"/>
    </source>
</evidence>
<keyword evidence="6" id="KW-1185">Reference proteome</keyword>
<proteinExistence type="inferred from homology"/>
<evidence type="ECO:0000256" key="2">
    <source>
        <dbReference type="ARBA" id="ARBA00010742"/>
    </source>
</evidence>
<comment type="caution">
    <text evidence="5">The sequence shown here is derived from an EMBL/GenBank/DDBJ whole genome shotgun (WGS) entry which is preliminary data.</text>
</comment>
<organism evidence="5 6">
    <name type="scientific">Marivirga aurantiaca</name>
    <dbReference type="NCBI Taxonomy" id="2802615"/>
    <lineage>
        <taxon>Bacteria</taxon>
        <taxon>Pseudomonadati</taxon>
        <taxon>Bacteroidota</taxon>
        <taxon>Cytophagia</taxon>
        <taxon>Cytophagales</taxon>
        <taxon>Marivirgaceae</taxon>
        <taxon>Marivirga</taxon>
    </lineage>
</organism>
<name>A0A934WWD6_9BACT</name>
<accession>A0A934WWD6</accession>
<protein>
    <submittedName>
        <fullName evidence="5">ABC transporter substrate-binding protein</fullName>
    </submittedName>
</protein>
<evidence type="ECO:0000256" key="1">
    <source>
        <dbReference type="ARBA" id="ARBA00004418"/>
    </source>
</evidence>
<dbReference type="InterPro" id="IPR054364">
    <property type="entry name" value="Ca3427-like_PBP2"/>
</dbReference>
<keyword evidence="3" id="KW-0732">Signal</keyword>
<dbReference type="RefSeq" id="WP_201429973.1">
    <property type="nucleotide sequence ID" value="NZ_JAEQBW010000001.1"/>
</dbReference>
<dbReference type="PANTHER" id="PTHR30024">
    <property type="entry name" value="ALIPHATIC SULFONATES-BINDING PROTEIN-RELATED"/>
    <property type="match status" value="1"/>
</dbReference>
<feature type="domain" description="Ca3427-like PBP 2" evidence="4">
    <location>
        <begin position="87"/>
        <end position="179"/>
    </location>
</feature>
<evidence type="ECO:0000313" key="5">
    <source>
        <dbReference type="EMBL" id="MBK6264308.1"/>
    </source>
</evidence>
<dbReference type="GO" id="GO:0042597">
    <property type="term" value="C:periplasmic space"/>
    <property type="evidence" value="ECO:0007669"/>
    <property type="project" value="UniProtKB-SubCell"/>
</dbReference>
<dbReference type="Pfam" id="PF22384">
    <property type="entry name" value="PBP2_Ca3427_like"/>
    <property type="match status" value="1"/>
</dbReference>
<dbReference type="AlphaFoldDB" id="A0A934WWD6"/>
<dbReference type="SUPFAM" id="SSF53850">
    <property type="entry name" value="Periplasmic binding protein-like II"/>
    <property type="match status" value="1"/>
</dbReference>
<evidence type="ECO:0000313" key="6">
    <source>
        <dbReference type="Proteomes" id="UP000611723"/>
    </source>
</evidence>
<dbReference type="EMBL" id="JAEQBW010000001">
    <property type="protein sequence ID" value="MBK6264308.1"/>
    <property type="molecule type" value="Genomic_DNA"/>
</dbReference>
<comment type="subcellular location">
    <subcellularLocation>
        <location evidence="1">Periplasm</location>
    </subcellularLocation>
</comment>
<dbReference type="Proteomes" id="UP000611723">
    <property type="component" value="Unassembled WGS sequence"/>
</dbReference>
<dbReference type="CDD" id="cd13637">
    <property type="entry name" value="PBP2_Ca3427_like"/>
    <property type="match status" value="1"/>
</dbReference>
<reference evidence="5" key="1">
    <citation type="submission" date="2021-01" db="EMBL/GenBank/DDBJ databases">
        <title>Marivirga aurantiaca sp. nov., isolated from intertidal surface sediments.</title>
        <authorList>
            <person name="Zhang M."/>
        </authorList>
    </citation>
    <scope>NUCLEOTIDE SEQUENCE</scope>
    <source>
        <strain evidence="5">S37H4</strain>
    </source>
</reference>
<dbReference type="PANTHER" id="PTHR30024:SF47">
    <property type="entry name" value="TAURINE-BINDING PERIPLASMIC PROTEIN"/>
    <property type="match status" value="1"/>
</dbReference>